<evidence type="ECO:0000259" key="5">
    <source>
        <dbReference type="PROSITE" id="PS51272"/>
    </source>
</evidence>
<dbReference type="EMBL" id="JACRSU010000003">
    <property type="protein sequence ID" value="MBC8541233.1"/>
    <property type="molecule type" value="Genomic_DNA"/>
</dbReference>
<dbReference type="InterPro" id="IPR001119">
    <property type="entry name" value="SLH_dom"/>
</dbReference>
<feature type="region of interest" description="Disordered" evidence="3">
    <location>
        <begin position="1756"/>
        <end position="1781"/>
    </location>
</feature>
<feature type="domain" description="SLH" evidence="5">
    <location>
        <begin position="1839"/>
        <end position="1902"/>
    </location>
</feature>
<evidence type="ECO:0000313" key="7">
    <source>
        <dbReference type="Proteomes" id="UP000611762"/>
    </source>
</evidence>
<keyword evidence="2" id="KW-0677">Repeat</keyword>
<dbReference type="GO" id="GO:0030313">
    <property type="term" value="C:cell envelope"/>
    <property type="evidence" value="ECO:0007669"/>
    <property type="project" value="UniProtKB-SubCell"/>
</dbReference>
<dbReference type="InterPro" id="IPR042229">
    <property type="entry name" value="Listeria/Bacterioides_rpt_sf"/>
</dbReference>
<dbReference type="Gene3D" id="2.160.20.110">
    <property type="match status" value="1"/>
</dbReference>
<feature type="chain" id="PRO_5037119033" evidence="4">
    <location>
        <begin position="32"/>
        <end position="1963"/>
    </location>
</feature>
<feature type="domain" description="SLH" evidence="5">
    <location>
        <begin position="1905"/>
        <end position="1963"/>
    </location>
</feature>
<dbReference type="RefSeq" id="WP_249313238.1">
    <property type="nucleotide sequence ID" value="NZ_JACRSU010000003.1"/>
</dbReference>
<gene>
    <name evidence="6" type="ORF">H8698_09625</name>
</gene>
<comment type="subcellular location">
    <subcellularLocation>
        <location evidence="1">Cell envelope</location>
    </subcellularLocation>
</comment>
<dbReference type="Gene3D" id="2.60.40.4270">
    <property type="entry name" value="Listeria-Bacteroides repeat domain"/>
    <property type="match status" value="1"/>
</dbReference>
<keyword evidence="7" id="KW-1185">Reference proteome</keyword>
<name>A0A926HZA0_9FIRM</name>
<evidence type="ECO:0000256" key="4">
    <source>
        <dbReference type="SAM" id="SignalP"/>
    </source>
</evidence>
<dbReference type="PROSITE" id="PS51272">
    <property type="entry name" value="SLH"/>
    <property type="match status" value="3"/>
</dbReference>
<dbReference type="Pfam" id="PF00395">
    <property type="entry name" value="SLH"/>
    <property type="match status" value="3"/>
</dbReference>
<evidence type="ECO:0000256" key="2">
    <source>
        <dbReference type="ARBA" id="ARBA00022737"/>
    </source>
</evidence>
<evidence type="ECO:0000313" key="6">
    <source>
        <dbReference type="EMBL" id="MBC8541233.1"/>
    </source>
</evidence>
<evidence type="ECO:0000256" key="1">
    <source>
        <dbReference type="ARBA" id="ARBA00004196"/>
    </source>
</evidence>
<dbReference type="NCBIfam" id="TIGR02543">
    <property type="entry name" value="List_Bact_rpt"/>
    <property type="match status" value="1"/>
</dbReference>
<dbReference type="Proteomes" id="UP000611762">
    <property type="component" value="Unassembled WGS sequence"/>
</dbReference>
<feature type="domain" description="SLH" evidence="5">
    <location>
        <begin position="1779"/>
        <end position="1838"/>
    </location>
</feature>
<proteinExistence type="predicted"/>
<organism evidence="6 7">
    <name type="scientific">Congzhengia minquanensis</name>
    <dbReference type="NCBI Taxonomy" id="2763657"/>
    <lineage>
        <taxon>Bacteria</taxon>
        <taxon>Bacillati</taxon>
        <taxon>Bacillota</taxon>
        <taxon>Clostridia</taxon>
        <taxon>Eubacteriales</taxon>
        <taxon>Oscillospiraceae</taxon>
        <taxon>Congzhengia</taxon>
    </lineage>
</organism>
<dbReference type="Pfam" id="PF09479">
    <property type="entry name" value="Flg_new"/>
    <property type="match status" value="1"/>
</dbReference>
<reference evidence="6" key="1">
    <citation type="submission" date="2020-08" db="EMBL/GenBank/DDBJ databases">
        <title>Genome public.</title>
        <authorList>
            <person name="Liu C."/>
            <person name="Sun Q."/>
        </authorList>
    </citation>
    <scope>NUCLEOTIDE SEQUENCE</scope>
    <source>
        <strain evidence="6">H8</strain>
    </source>
</reference>
<protein>
    <submittedName>
        <fullName evidence="6">S-layer homology domain-containing protein</fullName>
    </submittedName>
</protein>
<sequence>MKKSKNRLLSAILVMCMMISMLSGVSLTAFAEGPINISSVDDLEALRDAVNNGETYAGKTVTLTENLDLGTIPNWTPIGTSSNPFEGIFDGDSHIIYNLTIDTDVRYCGLFGYVSGGAIKNLGLENVKVTSTANDVAGLTGFAGYGSTIERCYVTGVVTGYAAVSGIAGSTYGNVSTVRNTYARVQINRTSTRGDSAGISGWNESGSVKIENCYSACTGEVRPIAGWSDGAAVPNGQIINTYFDQTLSPDFSASSGRVDLGRTSEQLKTKTTYEGWDFESVWTIDESINGGYPYLQGFTPGLGGAPGSISVAVKDADDNPVTDADVYITNGTDNIPLNHQGDGIYSGTVETNGETYELYVNDKEMGSFTQNGSGALTIPSITIEAAATQPTKVGPFIVSGGVEGQDYKYTEVFDDEHNVYDNVLTVLTNIPLSITASSTVTTARIAVADGVNANITLDNLKIDLKNHNGSALAVPNGASLKLTLAGDNLLRSYAAGPGILVDNGAELEINGTDTDILEVYGSQLYSYTDQGGTSGGYATGFAGIGGPNSGSAYNYTGKITINGGTITAHGFGYGAGIGGGDYGSGGIITINGGIITATTGEGLPNGWIDSSTANASGIGASQGQPGGTILITGGTVKASGGYGCAGIGGGTADVTITGGDVTAYGGPKAAGIGGYDQNKGNIKITIGANATVTAYGGSGGCGLGQGSNKTAPTTLNVEKGAKVIAFSKENSNRPAVTAVANSAENSANMVNAYITNMTLPFDVPITAVLGDETVNLTVPAGTGGVAFTTEAAGEFIAKTSAAVGNVIYRFIPEDKSKVTITSSAMFGMENVVAVSAESLNVAELTIGESKTSYETFAEAWKTGVDSAQPFTLKLLADVKSSDYKGKITDFYGTISVKNISATLDLNGFTLLQDTENKYSIFSLSDASDFTIEDTSNEKTGKITSNFTYGDRDVGGQEPGNGLVNILYEDSKLTLNGGTVSGIQTAEGKIYCAVNVNKGTFVMNGGKIANNACTGVVVRNGGKFTMNGGEISKNTSNGMGGGVLSRWGVVEINDGAKITGNKALYPYWGREGNGAGGGIAEITSGTTGDGLSEAASGVILSGSIDISGNFGADNQADDIAVIGLETYQDAAAYKSYAVTVQEDFSAVNKIAIRKLNTGSAIVVHAGNKSQTENFYPGHPDYTFGMFENNSLYLTKSIKTSQVTAKVQIEGAERQLSYTESDYTQIPYNTVREVIPVTAFDSPDFTFLYQNESGNVIGAFPTDIGKYNVEISYIYYNLKNGSVYENSRTFYFEIVKADPTYIVPTGLTATYGDVLASVMLPDDWTWKDSTQSVGNAGNNTFKAKFTPDDTEHYNIITDIDVSVAVSKANPVYTVPTGLTATYGDTLTNVTLPIGWTWADNTQNVGSVGNHTFKAAFTPADTNNYNLVTDVDISVAVNKRPVNIIWSSTENFVYDGTEKTISAEIENLVSGDTANLTLDGIVKATEKGSYTATVTAVDNSNYTLEGGTNLEKNWSISETENKWTQELTITGWAYGEAANAPQATSKFGTVVFSYSESENGEYTENIPQNAGTYWVMAAVPGTISYAELSAKKEFVIAKANPVIEEAPEATRVRRDYELSNSTLSGGIVKGVNDTVLEGLFAWKDGTEVMNETGEFTKTVVFTPVDGNYVPVEIEITVTVYRPSGGGTTTTRYTVTFDTQGASKISSSTVTRNTVVKEPAEPTKNGYVFSGWFTDKECTEEYDFTAKVTKNITLYAKWTEDKKEPSEPTDPTKPTDPTEPEKWKNPFTDVKEDDWFYHAVQYASENGLFSGVTETAFAPDEAITRGMLVTVLWRMENKPVVNYLMTFADIDGSAYYAEAVRWAASNGIVKGYSDTEFAPDKLVSREEIAAIMQRYVDFKGMDTTAKADLSKFTDHAAVSEWAKGNVQWAVGSGLISGEDNNRIDPLGSATRAETAAILQRFLEKTIK</sequence>
<comment type="caution">
    <text evidence="6">The sequence shown here is derived from an EMBL/GenBank/DDBJ whole genome shotgun (WGS) entry which is preliminary data.</text>
</comment>
<evidence type="ECO:0000256" key="3">
    <source>
        <dbReference type="SAM" id="MobiDB-lite"/>
    </source>
</evidence>
<accession>A0A926HZA0</accession>
<keyword evidence="4" id="KW-0732">Signal</keyword>
<feature type="signal peptide" evidence="4">
    <location>
        <begin position="1"/>
        <end position="31"/>
    </location>
</feature>
<dbReference type="InterPro" id="IPR013378">
    <property type="entry name" value="InlB-like_B-rpt"/>
</dbReference>